<dbReference type="EnsemblPlants" id="ONIVA04G25820.1">
    <property type="protein sequence ID" value="ONIVA04G25820.1"/>
    <property type="gene ID" value="ONIVA04G25820"/>
</dbReference>
<dbReference type="OMA" id="EXANVGH"/>
<reference evidence="1" key="1">
    <citation type="submission" date="2015-04" db="UniProtKB">
        <authorList>
            <consortium name="EnsemblPlants"/>
        </authorList>
    </citation>
    <scope>IDENTIFICATION</scope>
    <source>
        <strain evidence="1">SL10</strain>
    </source>
</reference>
<dbReference type="STRING" id="4536.A0A0E0H6M4"/>
<dbReference type="HOGENOM" id="CLU_109989_0_0_1"/>
<proteinExistence type="predicted"/>
<evidence type="ECO:0000313" key="2">
    <source>
        <dbReference type="Proteomes" id="UP000006591"/>
    </source>
</evidence>
<name>A0A0E0H6M4_ORYNI</name>
<dbReference type="AlphaFoldDB" id="A0A0E0H6M4"/>
<protein>
    <submittedName>
        <fullName evidence="1">Uncharacterized protein</fullName>
    </submittedName>
</protein>
<reference evidence="1" key="2">
    <citation type="submission" date="2018-04" db="EMBL/GenBank/DDBJ databases">
        <title>OnivRS2 (Oryza nivara Reference Sequence Version 2).</title>
        <authorList>
            <person name="Zhang J."/>
            <person name="Kudrna D."/>
            <person name="Lee S."/>
            <person name="Talag J."/>
            <person name="Rajasekar S."/>
            <person name="Welchert J."/>
            <person name="Hsing Y.-I."/>
            <person name="Wing R.A."/>
        </authorList>
    </citation>
    <scope>NUCLEOTIDE SEQUENCE [LARGE SCALE GENOMIC DNA]</scope>
    <source>
        <strain evidence="1">SL10</strain>
    </source>
</reference>
<evidence type="ECO:0000313" key="1">
    <source>
        <dbReference type="EnsemblPlants" id="ONIVA04G25820.1"/>
    </source>
</evidence>
<dbReference type="Proteomes" id="UP000006591">
    <property type="component" value="Chromosome 4"/>
</dbReference>
<organism evidence="1">
    <name type="scientific">Oryza nivara</name>
    <name type="common">Indian wild rice</name>
    <name type="synonym">Oryza sativa f. spontanea</name>
    <dbReference type="NCBI Taxonomy" id="4536"/>
    <lineage>
        <taxon>Eukaryota</taxon>
        <taxon>Viridiplantae</taxon>
        <taxon>Streptophyta</taxon>
        <taxon>Embryophyta</taxon>
        <taxon>Tracheophyta</taxon>
        <taxon>Spermatophyta</taxon>
        <taxon>Magnoliopsida</taxon>
        <taxon>Liliopsida</taxon>
        <taxon>Poales</taxon>
        <taxon>Poaceae</taxon>
        <taxon>BOP clade</taxon>
        <taxon>Oryzoideae</taxon>
        <taxon>Oryzeae</taxon>
        <taxon>Oryzinae</taxon>
        <taxon>Oryza</taxon>
    </lineage>
</organism>
<dbReference type="Gramene" id="ONIVA04G25820.1">
    <property type="protein sequence ID" value="ONIVA04G25820.1"/>
    <property type="gene ID" value="ONIVA04G25820"/>
</dbReference>
<keyword evidence="2" id="KW-1185">Reference proteome</keyword>
<sequence length="185" mass="20659">MWEEARLCEEKGKRRRCARRCSGHHRRQEKDEAAVLVKREHPGRAVAADTARRERFDRIAASDSAAAACHLWSAFDSMTRRKDPLDGLKLYSGDEHYWSGQFDGSTTATVEYMTGRGGERGEYLGDGALLTVVPSSSSLLLPANVGHSGGDGVIEAERWSSLVTVTRWWRSERNTARKGILVIRV</sequence>
<accession>A0A0E0H6M4</accession>